<feature type="compositionally biased region" description="Polar residues" evidence="1">
    <location>
        <begin position="164"/>
        <end position="176"/>
    </location>
</feature>
<feature type="compositionally biased region" description="Polar residues" evidence="1">
    <location>
        <begin position="118"/>
        <end position="131"/>
    </location>
</feature>
<dbReference type="PROSITE" id="PS50989">
    <property type="entry name" value="COA_CT_CTER"/>
    <property type="match status" value="1"/>
</dbReference>
<feature type="domain" description="CoA carboxyltransferase C-terminal" evidence="2">
    <location>
        <begin position="545"/>
        <end position="792"/>
    </location>
</feature>
<dbReference type="InterPro" id="IPR011763">
    <property type="entry name" value="COA_CT_C"/>
</dbReference>
<feature type="compositionally biased region" description="Polar residues" evidence="1">
    <location>
        <begin position="231"/>
        <end position="243"/>
    </location>
</feature>
<feature type="compositionally biased region" description="Low complexity" evidence="1">
    <location>
        <begin position="136"/>
        <end position="147"/>
    </location>
</feature>
<dbReference type="EMBL" id="KN846956">
    <property type="protein sequence ID" value="KIW73720.1"/>
    <property type="molecule type" value="Genomic_DNA"/>
</dbReference>
<feature type="region of interest" description="Disordered" evidence="1">
    <location>
        <begin position="1"/>
        <end position="265"/>
    </location>
</feature>
<protein>
    <recommendedName>
        <fullName evidence="2">CoA carboxyltransferase C-terminal domain-containing protein</fullName>
    </recommendedName>
</protein>
<dbReference type="AlphaFoldDB" id="A0A0D2G4I5"/>
<sequence length="807" mass="86205">MSSKKRDASSWGVGIDDFKGPASTISDPVSSQPTSAPSQPGPRSHKSYTRPSTGLGGAGSDDPVYSQASVGGDDREGQPLSRITDPVYGQAVEAGAKPGQAAANQEGKGQVDAANDPVYSQPQASRASTASDPVYGQPQPAPAASGSPGPGPGQGKIPPADDPVSSQPGSQKSQTVADPVYGQQVPLLSAPAQRAPSPGTDSGSISPADDPVYSQSRSSASSRLSQLTSQISPPRSESEPQANTKRSRKPKKKTSDPSSSLPDDYSDILTHLSTLRHIAQTPDLTSRGYQRQKTSGKLWSRERIAQLLDPDTWREFGSVTGTVEWEKDATNPQAEHVRGFTPSNNPQGFGRVTDPSTGLSRQIYLTSDDFSIRSGHADGSVAIKTLYGEKLALRLKLPVVKLVDGSSGGGSVSTIMTNGYSYIPHVTVLKTVVQQLNMGIPNVGAVLGPAIGLGAARVVSTHFSVMAGDIGSLFNAGPKVVEGATFEEGLSFADLGGPAVHCRNGTIDNLAANEAECFRQIRAVLAYLPSCGQFEAPPCVPCADPLDREDLALRTIIPRKKARMYNPYTIIESVVDRGSWFEIGALWGRTGISGLARLGGRPVGVLSLNCEVNSGALDAMGSQKLMKMLKFCDVFNLPIVQFVDVPGYAIGTVAERTATMKWGVELGKAYYSTTTPIFSVITRRVYGVAGGIMLDSRDPWMRIAWPSGSWGSLPLDGGIEVGHRHELKQIGEREGPEAVKRRYKELEDEYLRLMNPVRTATHFNVEEIVDPKDTRCICCRWVKEMYGLPMKERLADRASGKIHAVFT</sequence>
<dbReference type="PANTHER" id="PTHR43842">
    <property type="entry name" value="PROPIONYL-COA CARBOXYLASE BETA CHAIN"/>
    <property type="match status" value="1"/>
</dbReference>
<dbReference type="InterPro" id="IPR051047">
    <property type="entry name" value="AccD/PCCB"/>
</dbReference>
<dbReference type="InterPro" id="IPR029045">
    <property type="entry name" value="ClpP/crotonase-like_dom_sf"/>
</dbReference>
<gene>
    <name evidence="3" type="ORF">PV04_01815</name>
</gene>
<dbReference type="Proteomes" id="UP000054266">
    <property type="component" value="Unassembled WGS sequence"/>
</dbReference>
<feature type="compositionally biased region" description="Low complexity" evidence="1">
    <location>
        <begin position="214"/>
        <end position="230"/>
    </location>
</feature>
<evidence type="ECO:0000259" key="2">
    <source>
        <dbReference type="PROSITE" id="PS50989"/>
    </source>
</evidence>
<feature type="compositionally biased region" description="Polar residues" evidence="1">
    <location>
        <begin position="23"/>
        <end position="38"/>
    </location>
</feature>
<evidence type="ECO:0000313" key="4">
    <source>
        <dbReference type="Proteomes" id="UP000054266"/>
    </source>
</evidence>
<proteinExistence type="predicted"/>
<evidence type="ECO:0000313" key="3">
    <source>
        <dbReference type="EMBL" id="KIW73720.1"/>
    </source>
</evidence>
<dbReference type="GO" id="GO:0004658">
    <property type="term" value="F:propionyl-CoA carboxylase activity"/>
    <property type="evidence" value="ECO:0007669"/>
    <property type="project" value="TreeGrafter"/>
</dbReference>
<accession>A0A0D2G4I5</accession>
<dbReference type="PANTHER" id="PTHR43842:SF2">
    <property type="entry name" value="PROPIONYL-COA CARBOXYLASE BETA CHAIN, MITOCHONDRIAL"/>
    <property type="match status" value="1"/>
</dbReference>
<dbReference type="SUPFAM" id="SSF52096">
    <property type="entry name" value="ClpP/crotonase"/>
    <property type="match status" value="2"/>
</dbReference>
<keyword evidence="4" id="KW-1185">Reference proteome</keyword>
<name>A0A0D2G4I5_9EURO</name>
<dbReference type="Pfam" id="PF01039">
    <property type="entry name" value="Carboxyl_trans"/>
    <property type="match status" value="1"/>
</dbReference>
<dbReference type="Gene3D" id="3.90.226.10">
    <property type="entry name" value="2-enoyl-CoA Hydratase, Chain A, domain 1"/>
    <property type="match status" value="2"/>
</dbReference>
<dbReference type="STRING" id="5601.A0A0D2G4I5"/>
<evidence type="ECO:0000256" key="1">
    <source>
        <dbReference type="SAM" id="MobiDB-lite"/>
    </source>
</evidence>
<dbReference type="HOGENOM" id="CLU_018822_6_1_1"/>
<reference evidence="3 4" key="1">
    <citation type="submission" date="2015-01" db="EMBL/GenBank/DDBJ databases">
        <title>The Genome Sequence of Capronia semiimmersa CBS27337.</title>
        <authorList>
            <consortium name="The Broad Institute Genomics Platform"/>
            <person name="Cuomo C."/>
            <person name="de Hoog S."/>
            <person name="Gorbushina A."/>
            <person name="Stielow B."/>
            <person name="Teixiera M."/>
            <person name="Abouelleil A."/>
            <person name="Chapman S.B."/>
            <person name="Priest M."/>
            <person name="Young S.K."/>
            <person name="Wortman J."/>
            <person name="Nusbaum C."/>
            <person name="Birren B."/>
        </authorList>
    </citation>
    <scope>NUCLEOTIDE SEQUENCE [LARGE SCALE GENOMIC DNA]</scope>
    <source>
        <strain evidence="3 4">CBS 27337</strain>
    </source>
</reference>
<dbReference type="InterPro" id="IPR034733">
    <property type="entry name" value="AcCoA_carboxyl_beta"/>
</dbReference>
<organism evidence="3 4">
    <name type="scientific">Phialophora macrospora</name>
    <dbReference type="NCBI Taxonomy" id="1851006"/>
    <lineage>
        <taxon>Eukaryota</taxon>
        <taxon>Fungi</taxon>
        <taxon>Dikarya</taxon>
        <taxon>Ascomycota</taxon>
        <taxon>Pezizomycotina</taxon>
        <taxon>Eurotiomycetes</taxon>
        <taxon>Chaetothyriomycetidae</taxon>
        <taxon>Chaetothyriales</taxon>
        <taxon>Herpotrichiellaceae</taxon>
        <taxon>Phialophora</taxon>
    </lineage>
</organism>